<evidence type="ECO:0008006" key="3">
    <source>
        <dbReference type="Google" id="ProtNLM"/>
    </source>
</evidence>
<accession>A0ABR1YW87</accession>
<keyword evidence="2" id="KW-1185">Reference proteome</keyword>
<name>A0ABR1YW87_9PEZI</name>
<evidence type="ECO:0000313" key="2">
    <source>
        <dbReference type="Proteomes" id="UP001492380"/>
    </source>
</evidence>
<sequence>MLMKRDHLVECIPPLLLLCCSLIFPSPSQFPIDPFGPVTTVGKLKRVHFVPPPCRRLFHAETCRAIHVNNKWGKSTTCSNAIQKTQTPICPNASGIERLEE</sequence>
<organism evidence="1 2">
    <name type="scientific">Phyllosticta capitalensis</name>
    <dbReference type="NCBI Taxonomy" id="121624"/>
    <lineage>
        <taxon>Eukaryota</taxon>
        <taxon>Fungi</taxon>
        <taxon>Dikarya</taxon>
        <taxon>Ascomycota</taxon>
        <taxon>Pezizomycotina</taxon>
        <taxon>Dothideomycetes</taxon>
        <taxon>Dothideomycetes incertae sedis</taxon>
        <taxon>Botryosphaeriales</taxon>
        <taxon>Phyllostictaceae</taxon>
        <taxon>Phyllosticta</taxon>
    </lineage>
</organism>
<dbReference type="Proteomes" id="UP001492380">
    <property type="component" value="Unassembled WGS sequence"/>
</dbReference>
<evidence type="ECO:0000313" key="1">
    <source>
        <dbReference type="EMBL" id="KAK8240476.1"/>
    </source>
</evidence>
<comment type="caution">
    <text evidence="1">The sequence shown here is derived from an EMBL/GenBank/DDBJ whole genome shotgun (WGS) entry which is preliminary data.</text>
</comment>
<proteinExistence type="predicted"/>
<dbReference type="EMBL" id="JBBWRZ010000003">
    <property type="protein sequence ID" value="KAK8240476.1"/>
    <property type="molecule type" value="Genomic_DNA"/>
</dbReference>
<gene>
    <name evidence="1" type="ORF">HDK90DRAFT_185479</name>
</gene>
<reference evidence="1 2" key="1">
    <citation type="submission" date="2024-04" db="EMBL/GenBank/DDBJ databases">
        <title>Phyllosticta paracitricarpa is synonymous to the EU quarantine fungus P. citricarpa based on phylogenomic analyses.</title>
        <authorList>
            <consortium name="Lawrence Berkeley National Laboratory"/>
            <person name="Van Ingen-Buijs V.A."/>
            <person name="Van Westerhoven A.C."/>
            <person name="Haridas S."/>
            <person name="Skiadas P."/>
            <person name="Martin F."/>
            <person name="Groenewald J.Z."/>
            <person name="Crous P.W."/>
            <person name="Seidl M.F."/>
        </authorList>
    </citation>
    <scope>NUCLEOTIDE SEQUENCE [LARGE SCALE GENOMIC DNA]</scope>
    <source>
        <strain evidence="1 2">CBS 123374</strain>
    </source>
</reference>
<protein>
    <recommendedName>
        <fullName evidence="3">Secreted protein</fullName>
    </recommendedName>
</protein>